<reference evidence="13 14" key="1">
    <citation type="submission" date="2022-05" db="EMBL/GenBank/DDBJ databases">
        <authorList>
            <consortium name="Genoscope - CEA"/>
            <person name="William W."/>
        </authorList>
    </citation>
    <scope>NUCLEOTIDE SEQUENCE [LARGE SCALE GENOMIC DNA]</scope>
</reference>
<dbReference type="Gene3D" id="2.60.470.10">
    <property type="entry name" value="Acid-sensing ion channels like domains"/>
    <property type="match status" value="1"/>
</dbReference>
<keyword evidence="6" id="KW-0915">Sodium</keyword>
<feature type="transmembrane region" description="Helical" evidence="12">
    <location>
        <begin position="55"/>
        <end position="74"/>
    </location>
</feature>
<evidence type="ECO:0000256" key="3">
    <source>
        <dbReference type="ARBA" id="ARBA00022461"/>
    </source>
</evidence>
<evidence type="ECO:0000256" key="4">
    <source>
        <dbReference type="ARBA" id="ARBA00022692"/>
    </source>
</evidence>
<keyword evidence="9 11" id="KW-0739">Sodium transport</keyword>
<keyword evidence="4 11" id="KW-0812">Transmembrane</keyword>
<evidence type="ECO:0000256" key="9">
    <source>
        <dbReference type="ARBA" id="ARBA00023201"/>
    </source>
</evidence>
<dbReference type="EMBL" id="CALNXI010001296">
    <property type="protein sequence ID" value="CAH3163755.1"/>
    <property type="molecule type" value="Genomic_DNA"/>
</dbReference>
<accession>A0ABN8QHI5</accession>
<keyword evidence="3 11" id="KW-0894">Sodium channel</keyword>
<dbReference type="PANTHER" id="PTHR11690:SF296">
    <property type="entry name" value="DEGENERIN-LIKE PROTEIN DEL-10"/>
    <property type="match status" value="1"/>
</dbReference>
<dbReference type="PANTHER" id="PTHR11690">
    <property type="entry name" value="AMILORIDE-SENSITIVE SODIUM CHANNEL-RELATED"/>
    <property type="match status" value="1"/>
</dbReference>
<evidence type="ECO:0000313" key="13">
    <source>
        <dbReference type="EMBL" id="CAH3163755.1"/>
    </source>
</evidence>
<dbReference type="Gene3D" id="1.10.287.770">
    <property type="entry name" value="YojJ-like"/>
    <property type="match status" value="1"/>
</dbReference>
<dbReference type="InterPro" id="IPR020903">
    <property type="entry name" value="ENaC_CS"/>
</dbReference>
<proteinExistence type="inferred from homology"/>
<keyword evidence="2 11" id="KW-0813">Transport</keyword>
<dbReference type="InterPro" id="IPR001873">
    <property type="entry name" value="ENaC"/>
</dbReference>
<evidence type="ECO:0000256" key="6">
    <source>
        <dbReference type="ARBA" id="ARBA00023053"/>
    </source>
</evidence>
<evidence type="ECO:0000256" key="8">
    <source>
        <dbReference type="ARBA" id="ARBA00023136"/>
    </source>
</evidence>
<dbReference type="PRINTS" id="PR01078">
    <property type="entry name" value="AMINACHANNEL"/>
</dbReference>
<evidence type="ECO:0000256" key="2">
    <source>
        <dbReference type="ARBA" id="ARBA00022448"/>
    </source>
</evidence>
<name>A0ABN8QHI5_9CNID</name>
<keyword evidence="10 11" id="KW-0407">Ion channel</keyword>
<keyword evidence="7 11" id="KW-0406">Ion transport</keyword>
<comment type="caution">
    <text evidence="13">The sequence shown here is derived from an EMBL/GenBank/DDBJ whole genome shotgun (WGS) entry which is preliminary data.</text>
</comment>
<keyword evidence="14" id="KW-1185">Reference proteome</keyword>
<organism evidence="13 14">
    <name type="scientific">Porites evermanni</name>
    <dbReference type="NCBI Taxonomy" id="104178"/>
    <lineage>
        <taxon>Eukaryota</taxon>
        <taxon>Metazoa</taxon>
        <taxon>Cnidaria</taxon>
        <taxon>Anthozoa</taxon>
        <taxon>Hexacorallia</taxon>
        <taxon>Scleractinia</taxon>
        <taxon>Fungiina</taxon>
        <taxon>Poritidae</taxon>
        <taxon>Porites</taxon>
    </lineage>
</organism>
<protein>
    <submittedName>
        <fullName evidence="13">Uncharacterized protein</fullName>
    </submittedName>
</protein>
<evidence type="ECO:0000256" key="1">
    <source>
        <dbReference type="ARBA" id="ARBA00004141"/>
    </source>
</evidence>
<evidence type="ECO:0000256" key="10">
    <source>
        <dbReference type="ARBA" id="ARBA00023303"/>
    </source>
</evidence>
<evidence type="ECO:0000256" key="11">
    <source>
        <dbReference type="RuleBase" id="RU000679"/>
    </source>
</evidence>
<sequence length="506" mass="56702">MPEKMNEIAMSKLSEGDISQNNAWKGSKSSAEMWQEFVDNTTLHGIRYVFMKRHILVRLIWLVLLLTSGGYYIFTVYRAFNKFFDRPINTVISRKIVKEMDFPAVTICSLNLFEKSKVLMTDDNPLFASSGLNISSCAVTASVRGNRPCGLSLICCCVFTEDINDALVIPNCTQEYRQDLLNVIQSSSHRPDLEVLYMHYSQNLSSLAGPRCNFGWQSTPCTLNDFVPMVTDWGMCYTFNSGLEGKPIRKVDAGGVSSGLAFILDANVHEYTQGKFSEGFKVLIHGQGEYIDQWEGINVGPGQHAVIALSEKRFKNLEKPYHTNCSTRTLKTFKTYTSEGCMYECGAESTIKTCGCRPAGYRGAPQAHTCGSRTELNCVYQVDAVLDEEFCGCQVPCSQTKYTTEVSYSKFPDPGTAESFITTGYYPNIQYQRDNLVLLQVGFKSLSYEMQEQQPAYDSNSLFGEIGGNMGLFLGCSLLTICEFFDFFIGLLATRRRQLFNSTHPA</sequence>
<evidence type="ECO:0000256" key="5">
    <source>
        <dbReference type="ARBA" id="ARBA00022989"/>
    </source>
</evidence>
<comment type="subcellular location">
    <subcellularLocation>
        <location evidence="1">Membrane</location>
        <topology evidence="1">Multi-pass membrane protein</topology>
    </subcellularLocation>
</comment>
<comment type="similarity">
    <text evidence="11">Belongs to the amiloride-sensitive sodium channel (TC 1.A.6) family.</text>
</comment>
<dbReference type="Pfam" id="PF00858">
    <property type="entry name" value="ASC"/>
    <property type="match status" value="1"/>
</dbReference>
<feature type="transmembrane region" description="Helical" evidence="12">
    <location>
        <begin position="470"/>
        <end position="493"/>
    </location>
</feature>
<keyword evidence="8 12" id="KW-0472">Membrane</keyword>
<dbReference type="PROSITE" id="PS01206">
    <property type="entry name" value="ASC"/>
    <property type="match status" value="1"/>
</dbReference>
<evidence type="ECO:0000256" key="12">
    <source>
        <dbReference type="SAM" id="Phobius"/>
    </source>
</evidence>
<evidence type="ECO:0000313" key="14">
    <source>
        <dbReference type="Proteomes" id="UP001159427"/>
    </source>
</evidence>
<gene>
    <name evidence="13" type="ORF">PEVE_00004697</name>
</gene>
<keyword evidence="5 12" id="KW-1133">Transmembrane helix</keyword>
<dbReference type="Proteomes" id="UP001159427">
    <property type="component" value="Unassembled WGS sequence"/>
</dbReference>
<evidence type="ECO:0000256" key="7">
    <source>
        <dbReference type="ARBA" id="ARBA00023065"/>
    </source>
</evidence>